<dbReference type="GO" id="GO:0043139">
    <property type="term" value="F:5'-3' DNA helicase activity"/>
    <property type="evidence" value="ECO:0007669"/>
    <property type="project" value="UniProtKB-EC"/>
</dbReference>
<keyword evidence="5" id="KW-1185">Reference proteome</keyword>
<keyword evidence="1" id="KW-0067">ATP-binding</keyword>
<dbReference type="Pfam" id="PF21530">
    <property type="entry name" value="Pif1_2B_dom"/>
    <property type="match status" value="1"/>
</dbReference>
<keyword evidence="1" id="KW-0378">Hydrolase</keyword>
<gene>
    <name evidence="4" type="ORF">AVEN_64868_1</name>
</gene>
<proteinExistence type="inferred from homology"/>
<dbReference type="EC" id="5.6.2.3" evidence="1"/>
<dbReference type="InterPro" id="IPR027417">
    <property type="entry name" value="P-loop_NTPase"/>
</dbReference>
<sequence>MTHVHAFIAVDRLLQDLANCSLPFGGKVILLGGDIRQVLPVVLKGSRSLTVASCLKKHNLWSKFIKLNLIKNMREREKALETERKFSNWLLEIGEGKSGDNVMLPDICYPSEQNPVKKLYGDLNLSTIMPEELKGRAILAVTNDASIDLNNQVSACLPGEAVVYEADDDIVSDDPNDRLTFPVEFLNSLTPTGMPPSKLNLNPGCIIMLFRNLAPTKGFCNGTRLIVTKLQRNIIEAKRIGSANGETYFILRIPLIPSDSNMPFKFKRKQFPVRLVYSMTINKAQGQTFEKICLMLNNPVFSHGRHMWASQVLNLLTR</sequence>
<evidence type="ECO:0000259" key="2">
    <source>
        <dbReference type="Pfam" id="PF05970"/>
    </source>
</evidence>
<comment type="caution">
    <text evidence="4">The sequence shown here is derived from an EMBL/GenBank/DDBJ whole genome shotgun (WGS) entry which is preliminary data.</text>
</comment>
<dbReference type="OrthoDB" id="272985at2759"/>
<evidence type="ECO:0000313" key="4">
    <source>
        <dbReference type="EMBL" id="GBN15494.1"/>
    </source>
</evidence>
<dbReference type="InterPro" id="IPR010285">
    <property type="entry name" value="DNA_helicase_pif1-like_DEAD"/>
</dbReference>
<evidence type="ECO:0000313" key="5">
    <source>
        <dbReference type="Proteomes" id="UP000499080"/>
    </source>
</evidence>
<evidence type="ECO:0000256" key="1">
    <source>
        <dbReference type="RuleBase" id="RU363044"/>
    </source>
</evidence>
<dbReference type="AlphaFoldDB" id="A0A4Y2LLV1"/>
<dbReference type="GO" id="GO:0005524">
    <property type="term" value="F:ATP binding"/>
    <property type="evidence" value="ECO:0007669"/>
    <property type="project" value="UniProtKB-KW"/>
</dbReference>
<dbReference type="EMBL" id="BGPR01006032">
    <property type="protein sequence ID" value="GBN15494.1"/>
    <property type="molecule type" value="Genomic_DNA"/>
</dbReference>
<keyword evidence="1" id="KW-0234">DNA repair</keyword>
<dbReference type="PANTHER" id="PTHR10492">
    <property type="match status" value="1"/>
</dbReference>
<feature type="domain" description="DNA helicase Pif1-like DEAD-box helicase" evidence="2">
    <location>
        <begin position="1"/>
        <end position="99"/>
    </location>
</feature>
<comment type="similarity">
    <text evidence="1">Belongs to the helicase family.</text>
</comment>
<dbReference type="PANTHER" id="PTHR10492:SF57">
    <property type="entry name" value="ATP-DEPENDENT DNA HELICASE"/>
    <property type="match status" value="1"/>
</dbReference>
<dbReference type="SUPFAM" id="SSF52540">
    <property type="entry name" value="P-loop containing nucleoside triphosphate hydrolases"/>
    <property type="match status" value="1"/>
</dbReference>
<keyword evidence="1" id="KW-0227">DNA damage</keyword>
<dbReference type="Pfam" id="PF05970">
    <property type="entry name" value="PIF1"/>
    <property type="match status" value="1"/>
</dbReference>
<reference evidence="4 5" key="1">
    <citation type="journal article" date="2019" name="Sci. Rep.">
        <title>Orb-weaving spider Araneus ventricosus genome elucidates the spidroin gene catalogue.</title>
        <authorList>
            <person name="Kono N."/>
            <person name="Nakamura H."/>
            <person name="Ohtoshi R."/>
            <person name="Moran D.A.P."/>
            <person name="Shinohara A."/>
            <person name="Yoshida Y."/>
            <person name="Fujiwara M."/>
            <person name="Mori M."/>
            <person name="Tomita M."/>
            <person name="Arakawa K."/>
        </authorList>
    </citation>
    <scope>NUCLEOTIDE SEQUENCE [LARGE SCALE GENOMIC DNA]</scope>
</reference>
<name>A0A4Y2LLV1_ARAVE</name>
<evidence type="ECO:0000259" key="3">
    <source>
        <dbReference type="Pfam" id="PF21530"/>
    </source>
</evidence>
<protein>
    <recommendedName>
        <fullName evidence="1">ATP-dependent DNA helicase</fullName>
        <ecNumber evidence="1">5.6.2.3</ecNumber>
    </recommendedName>
</protein>
<keyword evidence="1" id="KW-0233">DNA recombination</keyword>
<dbReference type="GO" id="GO:0006281">
    <property type="term" value="P:DNA repair"/>
    <property type="evidence" value="ECO:0007669"/>
    <property type="project" value="UniProtKB-KW"/>
</dbReference>
<accession>A0A4Y2LLV1</accession>
<feature type="domain" description="DNA helicase Pif1-like 2B" evidence="3">
    <location>
        <begin position="184"/>
        <end position="230"/>
    </location>
</feature>
<dbReference type="InterPro" id="IPR049163">
    <property type="entry name" value="Pif1-like_2B_dom"/>
</dbReference>
<dbReference type="GO" id="GO:0016887">
    <property type="term" value="F:ATP hydrolysis activity"/>
    <property type="evidence" value="ECO:0007669"/>
    <property type="project" value="RHEA"/>
</dbReference>
<keyword evidence="1" id="KW-0547">Nucleotide-binding</keyword>
<dbReference type="GO" id="GO:0006310">
    <property type="term" value="P:DNA recombination"/>
    <property type="evidence" value="ECO:0007669"/>
    <property type="project" value="UniProtKB-KW"/>
</dbReference>
<dbReference type="Proteomes" id="UP000499080">
    <property type="component" value="Unassembled WGS sequence"/>
</dbReference>
<keyword evidence="1" id="KW-0347">Helicase</keyword>
<dbReference type="GO" id="GO:0000723">
    <property type="term" value="P:telomere maintenance"/>
    <property type="evidence" value="ECO:0007669"/>
    <property type="project" value="InterPro"/>
</dbReference>
<comment type="catalytic activity">
    <reaction evidence="1">
        <text>ATP + H2O = ADP + phosphate + H(+)</text>
        <dbReference type="Rhea" id="RHEA:13065"/>
        <dbReference type="ChEBI" id="CHEBI:15377"/>
        <dbReference type="ChEBI" id="CHEBI:15378"/>
        <dbReference type="ChEBI" id="CHEBI:30616"/>
        <dbReference type="ChEBI" id="CHEBI:43474"/>
        <dbReference type="ChEBI" id="CHEBI:456216"/>
        <dbReference type="EC" id="5.6.2.3"/>
    </reaction>
</comment>
<comment type="cofactor">
    <cofactor evidence="1">
        <name>Mg(2+)</name>
        <dbReference type="ChEBI" id="CHEBI:18420"/>
    </cofactor>
</comment>
<organism evidence="4 5">
    <name type="scientific">Araneus ventricosus</name>
    <name type="common">Orbweaver spider</name>
    <name type="synonym">Epeira ventricosa</name>
    <dbReference type="NCBI Taxonomy" id="182803"/>
    <lineage>
        <taxon>Eukaryota</taxon>
        <taxon>Metazoa</taxon>
        <taxon>Ecdysozoa</taxon>
        <taxon>Arthropoda</taxon>
        <taxon>Chelicerata</taxon>
        <taxon>Arachnida</taxon>
        <taxon>Araneae</taxon>
        <taxon>Araneomorphae</taxon>
        <taxon>Entelegynae</taxon>
        <taxon>Araneoidea</taxon>
        <taxon>Araneidae</taxon>
        <taxon>Araneus</taxon>
    </lineage>
</organism>